<evidence type="ECO:0000256" key="1">
    <source>
        <dbReference type="SAM" id="MobiDB-lite"/>
    </source>
</evidence>
<dbReference type="AlphaFoldDB" id="A0AAD4QNH6"/>
<feature type="region of interest" description="Disordered" evidence="1">
    <location>
        <begin position="185"/>
        <end position="245"/>
    </location>
</feature>
<protein>
    <submittedName>
        <fullName evidence="2">Uncharacterized protein</fullName>
    </submittedName>
</protein>
<feature type="region of interest" description="Disordered" evidence="1">
    <location>
        <begin position="285"/>
        <end position="307"/>
    </location>
</feature>
<evidence type="ECO:0000313" key="2">
    <source>
        <dbReference type="EMBL" id="KAI0300661.1"/>
    </source>
</evidence>
<feature type="compositionally biased region" description="Basic and acidic residues" evidence="1">
    <location>
        <begin position="290"/>
        <end position="302"/>
    </location>
</feature>
<reference evidence="2" key="1">
    <citation type="journal article" date="2022" name="New Phytol.">
        <title>Evolutionary transition to the ectomycorrhizal habit in the genomes of a hyperdiverse lineage of mushroom-forming fungi.</title>
        <authorList>
            <person name="Looney B."/>
            <person name="Miyauchi S."/>
            <person name="Morin E."/>
            <person name="Drula E."/>
            <person name="Courty P.E."/>
            <person name="Kohler A."/>
            <person name="Kuo A."/>
            <person name="LaButti K."/>
            <person name="Pangilinan J."/>
            <person name="Lipzen A."/>
            <person name="Riley R."/>
            <person name="Andreopoulos W."/>
            <person name="He G."/>
            <person name="Johnson J."/>
            <person name="Nolan M."/>
            <person name="Tritt A."/>
            <person name="Barry K.W."/>
            <person name="Grigoriev I.V."/>
            <person name="Nagy L.G."/>
            <person name="Hibbett D."/>
            <person name="Henrissat B."/>
            <person name="Matheny P.B."/>
            <person name="Labbe J."/>
            <person name="Martin F.M."/>
        </authorList>
    </citation>
    <scope>NUCLEOTIDE SEQUENCE</scope>
    <source>
        <strain evidence="2">BPL690</strain>
    </source>
</reference>
<proteinExistence type="predicted"/>
<evidence type="ECO:0000313" key="3">
    <source>
        <dbReference type="Proteomes" id="UP001203297"/>
    </source>
</evidence>
<organism evidence="2 3">
    <name type="scientific">Multifurca ochricompacta</name>
    <dbReference type="NCBI Taxonomy" id="376703"/>
    <lineage>
        <taxon>Eukaryota</taxon>
        <taxon>Fungi</taxon>
        <taxon>Dikarya</taxon>
        <taxon>Basidiomycota</taxon>
        <taxon>Agaricomycotina</taxon>
        <taxon>Agaricomycetes</taxon>
        <taxon>Russulales</taxon>
        <taxon>Russulaceae</taxon>
        <taxon>Multifurca</taxon>
    </lineage>
</organism>
<feature type="compositionally biased region" description="Polar residues" evidence="1">
    <location>
        <begin position="194"/>
        <end position="203"/>
    </location>
</feature>
<accession>A0AAD4QNH6</accession>
<name>A0AAD4QNH6_9AGAM</name>
<dbReference type="Proteomes" id="UP001203297">
    <property type="component" value="Unassembled WGS sequence"/>
</dbReference>
<sequence length="344" mass="37595">MYAVSYTTAATATTTTTTITTTAISNLAPTGPVTISNNITIYTNIHIHTYTLRTGPPSAEGGVLTFQEGFQASASTPPDRVQAGTPHNHNWDLGSFLLPTRKIRTITVVLSGTARSCVCIFAYNGPDKRSEQQIRTMTRGEIAILDQTSQCPGQLRPSARAREMIMAGATQLIPRSYWNTLANKHMGKTPRAKSPSSASSETLEPSDRNQTPPPDDFTHARTQKLTFNRGGVGAEARGAKPSRYLDLHGHDADDFERDLPSRFESLSPLSLLLSEYTRNVTDLKSASGERGVHTRKEHDVQGTHEASGGIQNMRGVEVNEGETRREGKREIINTLCAFDDVNRV</sequence>
<dbReference type="EMBL" id="WTXG01000017">
    <property type="protein sequence ID" value="KAI0300661.1"/>
    <property type="molecule type" value="Genomic_DNA"/>
</dbReference>
<comment type="caution">
    <text evidence="2">The sequence shown here is derived from an EMBL/GenBank/DDBJ whole genome shotgun (WGS) entry which is preliminary data.</text>
</comment>
<keyword evidence="3" id="KW-1185">Reference proteome</keyword>
<gene>
    <name evidence="2" type="ORF">B0F90DRAFT_1668208</name>
</gene>